<dbReference type="EMBL" id="PKTG01000091">
    <property type="protein sequence ID" value="PLX17292.1"/>
    <property type="molecule type" value="Genomic_DNA"/>
</dbReference>
<accession>A0A2N5ZF68</accession>
<dbReference type="PANTHER" id="PTHR36932:SF1">
    <property type="entry name" value="CAPSULAR POLYSACCHARIDE BIOSYNTHESIS PROTEIN"/>
    <property type="match status" value="1"/>
</dbReference>
<name>A0A2N5ZF68_MUIH1</name>
<dbReference type="Proteomes" id="UP000234857">
    <property type="component" value="Unassembled WGS sequence"/>
</dbReference>
<dbReference type="SUPFAM" id="SSF56801">
    <property type="entry name" value="Acetyl-CoA synthetase-like"/>
    <property type="match status" value="1"/>
</dbReference>
<gene>
    <name evidence="1" type="ORF">C0601_08045</name>
</gene>
<dbReference type="InterPro" id="IPR053158">
    <property type="entry name" value="CapK_Type1_Caps_Biosynth"/>
</dbReference>
<sequence>MEDAIDKKLFYEKAMDYLRKSFPRVYKILDKEYSSYYEKLKISEKMSYDDVLNYQFSLFKDMLGEAFYKTNFYNKKFSEYGITPRSIKEPADIAKIPLTSKKEVMENLNDIISCDHIKRYKGHTSGTTGSPIQFYYSRESVEREWATITYQWERIGFYPWYGRVELRGVLDEKELFSYLPGRVLRINIIKMNSTNIGLILKEIKRSGFQYIHGYPSSFIAFKALIGSDHNIKKQIKGIMLASEVLYKDHLKKIEETFPEAKIISHYGHAERQTMAAWNNKRQYCFLPIYGYTEFLGENKEIVATGFNNRYFPLIRYKTSDTVGNIVDMKGNQQFMLFPIVENINGRLEDIIYNSKEEIVPPAIITFPLKNLKAIKKCRLIQRSLLKFLFQYEVVDGVDIEKELEEVVFGLKKILGSEVDIDTERVDHIQSDASGKFRWIINELERE</sequence>
<protein>
    <recommendedName>
        <fullName evidence="3">Capsule biosynthesis protein CapK</fullName>
    </recommendedName>
</protein>
<reference evidence="1 2" key="1">
    <citation type="submission" date="2017-11" db="EMBL/GenBank/DDBJ databases">
        <title>Genome-resolved metagenomics identifies genetic mobility, metabolic interactions, and unexpected diversity in perchlorate-reducing communities.</title>
        <authorList>
            <person name="Barnum T.P."/>
            <person name="Figueroa I.A."/>
            <person name="Carlstrom C.I."/>
            <person name="Lucas L.N."/>
            <person name="Engelbrektson A.L."/>
            <person name="Coates J.D."/>
        </authorList>
    </citation>
    <scope>NUCLEOTIDE SEQUENCE [LARGE SCALE GENOMIC DNA]</scope>
    <source>
        <strain evidence="1">BM706</strain>
    </source>
</reference>
<evidence type="ECO:0000313" key="1">
    <source>
        <dbReference type="EMBL" id="PLX17292.1"/>
    </source>
</evidence>
<dbReference type="PANTHER" id="PTHR36932">
    <property type="entry name" value="CAPSULAR POLYSACCHARIDE BIOSYNTHESIS PROTEIN"/>
    <property type="match status" value="1"/>
</dbReference>
<organism evidence="1 2">
    <name type="scientific">Muiribacterium halophilum</name>
    <dbReference type="NCBI Taxonomy" id="2053465"/>
    <lineage>
        <taxon>Bacteria</taxon>
        <taxon>Candidatus Muiribacteriota</taxon>
        <taxon>Candidatus Muiribacteriia</taxon>
        <taxon>Candidatus Muiribacteriales</taxon>
        <taxon>Candidatus Muiribacteriaceae</taxon>
        <taxon>Candidatus Muiribacterium</taxon>
    </lineage>
</organism>
<dbReference type="AlphaFoldDB" id="A0A2N5ZF68"/>
<comment type="caution">
    <text evidence="1">The sequence shown here is derived from an EMBL/GenBank/DDBJ whole genome shotgun (WGS) entry which is preliminary data.</text>
</comment>
<proteinExistence type="predicted"/>
<dbReference type="InterPro" id="IPR042099">
    <property type="entry name" value="ANL_N_sf"/>
</dbReference>
<evidence type="ECO:0008006" key="3">
    <source>
        <dbReference type="Google" id="ProtNLM"/>
    </source>
</evidence>
<dbReference type="Gene3D" id="3.40.50.12780">
    <property type="entry name" value="N-terminal domain of ligase-like"/>
    <property type="match status" value="1"/>
</dbReference>
<evidence type="ECO:0000313" key="2">
    <source>
        <dbReference type="Proteomes" id="UP000234857"/>
    </source>
</evidence>